<dbReference type="KEGG" id="vg:19737741"/>
<keyword evidence="6" id="KW-1185">Reference proteome</keyword>
<keyword evidence="1" id="KW-0677">Repeat</keyword>
<keyword evidence="2 3" id="KW-0040">ANK repeat</keyword>
<feature type="repeat" description="ANK" evidence="3">
    <location>
        <begin position="197"/>
        <end position="229"/>
    </location>
</feature>
<evidence type="ECO:0000256" key="2">
    <source>
        <dbReference type="ARBA" id="ARBA00023043"/>
    </source>
</evidence>
<organism evidence="5 6">
    <name type="scientific">Pigeonpox virus</name>
    <dbReference type="NCBI Taxonomy" id="10264"/>
    <lineage>
        <taxon>Viruses</taxon>
        <taxon>Varidnaviria</taxon>
        <taxon>Bamfordvirae</taxon>
        <taxon>Nucleocytoviricota</taxon>
        <taxon>Pokkesviricetes</taxon>
        <taxon>Chitovirales</taxon>
        <taxon>Poxviridae</taxon>
        <taxon>Chordopoxvirinae</taxon>
        <taxon>Avipoxvirus</taxon>
        <taxon>Avipoxvirus pigeonpox</taxon>
    </lineage>
</organism>
<dbReference type="Gene3D" id="1.25.40.20">
    <property type="entry name" value="Ankyrin repeat-containing domain"/>
    <property type="match status" value="2"/>
</dbReference>
<sequence>MEVFEAIESGCVSDVIKALKDNDSDPNMINEYGCSLLHCAIENGNTEISRILLLEGANPDLYTEYTPTALHRAVLLRHYDIIHLLMEFNVDPDNYENHEGRTPLEYAVRLNDVKMTKALLDYGADAEEIYRFDCPINDAAANGNLEICKLLIDAGARINSRSMGSIYTIHHAIRSGNYELVVELLSRGALPNVEDDLSFSSLHHAVMESSPDMVLALLEYGAIIDAEDFCGRTPLFLAANSSDLAIVKVLLDFWADTSISSGKNTPLSVCDTNSDTGLEIAKQIIATIIINTECRYCIVSNKEARENDLKLIESNNEMKNWKDSCVEEVEKMRKTVLGSDRHSLLDLCLNCDDNTIAKCLNCISCEGFFIYRQLIEYTIERGLLRHESLDRALEAMEKAFEKDLDVHDNGLKDWSDLPLGIKYNILENIDAEDLPYC</sequence>
<dbReference type="PROSITE" id="PS50088">
    <property type="entry name" value="ANK_REPEAT"/>
    <property type="match status" value="6"/>
</dbReference>
<gene>
    <name evidence="5" type="ORF">fep_017</name>
</gene>
<dbReference type="GeneID" id="19737741"/>
<dbReference type="PANTHER" id="PTHR24198">
    <property type="entry name" value="ANKYRIN REPEAT AND PROTEIN KINASE DOMAIN-CONTAINING PROTEIN"/>
    <property type="match status" value="1"/>
</dbReference>
<name>A0A068EGQ7_9POXV</name>
<evidence type="ECO:0000256" key="1">
    <source>
        <dbReference type="ARBA" id="ARBA00022737"/>
    </source>
</evidence>
<feature type="repeat" description="ANK" evidence="3">
    <location>
        <begin position="164"/>
        <end position="196"/>
    </location>
</feature>
<dbReference type="Proteomes" id="UP000101521">
    <property type="component" value="Segment"/>
</dbReference>
<evidence type="ECO:0000313" key="5">
    <source>
        <dbReference type="EMBL" id="AID46533.1"/>
    </source>
</evidence>
<dbReference type="EMBL" id="KJ801920">
    <property type="protein sequence ID" value="AID46533.1"/>
    <property type="molecule type" value="Genomic_DNA"/>
</dbReference>
<dbReference type="RefSeq" id="YP_009046257.1">
    <property type="nucleotide sequence ID" value="NC_024447.1"/>
</dbReference>
<dbReference type="InterPro" id="IPR018272">
    <property type="entry name" value="PRANC_domain"/>
</dbReference>
<dbReference type="InterPro" id="IPR036770">
    <property type="entry name" value="Ankyrin_rpt-contain_sf"/>
</dbReference>
<dbReference type="Pfam" id="PF12796">
    <property type="entry name" value="Ank_2"/>
    <property type="match status" value="2"/>
</dbReference>
<reference evidence="5 6" key="1">
    <citation type="journal article" date="2014" name="BMC Genomics">
        <title>The complete genome sequences of poxviruses isolated from a penguin and a pigeon in South Africa and comparison to other sequenced avipoxviruses.</title>
        <authorList>
            <person name="Offerman K."/>
            <person name="Carulei O."/>
            <person name="van der Walt A.P."/>
            <person name="Douglass N."/>
            <person name="Williamson A.L."/>
        </authorList>
    </citation>
    <scope>NUCLEOTIDE SEQUENCE [LARGE SCALE GENOMIC DNA]</scope>
    <source>
        <strain evidence="5">FeP2</strain>
    </source>
</reference>
<feature type="repeat" description="ANK" evidence="3">
    <location>
        <begin position="99"/>
        <end position="131"/>
    </location>
</feature>
<protein>
    <submittedName>
        <fullName evidence="5">Ankyrin repeat protein</fullName>
    </submittedName>
</protein>
<feature type="domain" description="PRANC" evidence="4">
    <location>
        <begin position="340"/>
        <end position="434"/>
    </location>
</feature>
<dbReference type="PROSITE" id="PS50297">
    <property type="entry name" value="ANK_REP_REGION"/>
    <property type="match status" value="4"/>
</dbReference>
<dbReference type="SUPFAM" id="SSF48403">
    <property type="entry name" value="Ankyrin repeat"/>
    <property type="match status" value="1"/>
</dbReference>
<proteinExistence type="predicted"/>
<evidence type="ECO:0000259" key="4">
    <source>
        <dbReference type="Pfam" id="PF09372"/>
    </source>
</evidence>
<dbReference type="PANTHER" id="PTHR24198:SF165">
    <property type="entry name" value="ANKYRIN REPEAT-CONTAINING PROTEIN-RELATED"/>
    <property type="match status" value="1"/>
</dbReference>
<evidence type="ECO:0000256" key="3">
    <source>
        <dbReference type="PROSITE-ProRule" id="PRU00023"/>
    </source>
</evidence>
<feature type="repeat" description="ANK" evidence="3">
    <location>
        <begin position="32"/>
        <end position="64"/>
    </location>
</feature>
<accession>A0A068EGQ7</accession>
<feature type="repeat" description="ANK" evidence="3">
    <location>
        <begin position="131"/>
        <end position="163"/>
    </location>
</feature>
<dbReference type="SMART" id="SM00248">
    <property type="entry name" value="ANK"/>
    <property type="match status" value="7"/>
</dbReference>
<dbReference type="Pfam" id="PF13606">
    <property type="entry name" value="Ank_3"/>
    <property type="match status" value="1"/>
</dbReference>
<evidence type="ECO:0000313" key="6">
    <source>
        <dbReference type="Proteomes" id="UP000101521"/>
    </source>
</evidence>
<dbReference type="InterPro" id="IPR002110">
    <property type="entry name" value="Ankyrin_rpt"/>
</dbReference>
<dbReference type="Pfam" id="PF00023">
    <property type="entry name" value="Ank"/>
    <property type="match status" value="1"/>
</dbReference>
<dbReference type="Pfam" id="PF09372">
    <property type="entry name" value="PRANC"/>
    <property type="match status" value="1"/>
</dbReference>
<feature type="repeat" description="ANK" evidence="3">
    <location>
        <begin position="230"/>
        <end position="262"/>
    </location>
</feature>